<reference evidence="3 4" key="1">
    <citation type="journal article" date="2015" name="PLoS Pathog.">
        <title>Leptomonas seymouri: Adaptations to the Dixenous Life Cycle Analyzed by Genome Sequencing, Transcriptome Profiling and Co-infection with Leishmania donovani.</title>
        <authorList>
            <person name="Kraeva N."/>
            <person name="Butenko A."/>
            <person name="Hlavacova J."/>
            <person name="Kostygov A."/>
            <person name="Myskova J."/>
            <person name="Grybchuk D."/>
            <person name="Lestinova T."/>
            <person name="Votypka J."/>
            <person name="Volf P."/>
            <person name="Opperdoes F."/>
            <person name="Flegontov P."/>
            <person name="Lukes J."/>
            <person name="Yurchenko V."/>
        </authorList>
    </citation>
    <scope>NUCLEOTIDE SEQUENCE [LARGE SCALE GENOMIC DNA]</scope>
    <source>
        <strain evidence="3 4">ATCC 30220</strain>
    </source>
</reference>
<keyword evidence="4" id="KW-1185">Reference proteome</keyword>
<protein>
    <recommendedName>
        <fullName evidence="5">DUF1279 domain-containing protein</fullName>
    </recommendedName>
</protein>
<evidence type="ECO:0000313" key="3">
    <source>
        <dbReference type="EMBL" id="KPI88145.1"/>
    </source>
</evidence>
<evidence type="ECO:0000256" key="2">
    <source>
        <dbReference type="SAM" id="Phobius"/>
    </source>
</evidence>
<name>A0A0N1I0G0_LEPSE</name>
<sequence>MRSCVVANVFGRYALRPCGAASAAASWTTRSGSLHVAHTRGSHTNSLVLPTPRSRGGLRWPLSGSSAAVALNSGARLLHTPSPTPAGATAGIEAANVLSLNSESADQGKAKEPVGAPASETDAKPDAAQAGVAGSPAQQAEKTAADPTPASERSKADGKAASTDETSASASEGVSEGQPRGWWRRWWRSFKRESADFSLFYLPFYPATFLALYVAFVMDALHKESILDCVLGLMGDCVDHKKMHARIQSWNTWVNLGFAFVINELLEVVRFPVVVVLYYVTKPYSTYFSNWLRKAMRRFRRAPPKPASK</sequence>
<dbReference type="OMA" id="YLPFYPA"/>
<evidence type="ECO:0000256" key="1">
    <source>
        <dbReference type="SAM" id="MobiDB-lite"/>
    </source>
</evidence>
<dbReference type="AlphaFoldDB" id="A0A0N1I0G0"/>
<dbReference type="VEuPathDB" id="TriTrypDB:Lsey_0060_0200"/>
<accession>A0A0N1I0G0</accession>
<dbReference type="EMBL" id="LJSK01000060">
    <property type="protein sequence ID" value="KPI88145.1"/>
    <property type="molecule type" value="Genomic_DNA"/>
</dbReference>
<organism evidence="3 4">
    <name type="scientific">Leptomonas seymouri</name>
    <dbReference type="NCBI Taxonomy" id="5684"/>
    <lineage>
        <taxon>Eukaryota</taxon>
        <taxon>Discoba</taxon>
        <taxon>Euglenozoa</taxon>
        <taxon>Kinetoplastea</taxon>
        <taxon>Metakinetoplastina</taxon>
        <taxon>Trypanosomatida</taxon>
        <taxon>Trypanosomatidae</taxon>
        <taxon>Leishmaniinae</taxon>
        <taxon>Leptomonas</taxon>
    </lineage>
</organism>
<evidence type="ECO:0008006" key="5">
    <source>
        <dbReference type="Google" id="ProtNLM"/>
    </source>
</evidence>
<evidence type="ECO:0000313" key="4">
    <source>
        <dbReference type="Proteomes" id="UP000038009"/>
    </source>
</evidence>
<feature type="compositionally biased region" description="Low complexity" evidence="1">
    <location>
        <begin position="160"/>
        <end position="172"/>
    </location>
</feature>
<feature type="transmembrane region" description="Helical" evidence="2">
    <location>
        <begin position="198"/>
        <end position="218"/>
    </location>
</feature>
<comment type="caution">
    <text evidence="3">The sequence shown here is derived from an EMBL/GenBank/DDBJ whole genome shotgun (WGS) entry which is preliminary data.</text>
</comment>
<gene>
    <name evidence="3" type="ORF">ABL78_2778</name>
</gene>
<keyword evidence="2" id="KW-1133">Transmembrane helix</keyword>
<feature type="transmembrane region" description="Helical" evidence="2">
    <location>
        <begin position="256"/>
        <end position="280"/>
    </location>
</feature>
<dbReference type="Proteomes" id="UP000038009">
    <property type="component" value="Unassembled WGS sequence"/>
</dbReference>
<keyword evidence="2" id="KW-0472">Membrane</keyword>
<dbReference type="OrthoDB" id="266653at2759"/>
<proteinExistence type="predicted"/>
<keyword evidence="2" id="KW-0812">Transmembrane</keyword>
<feature type="region of interest" description="Disordered" evidence="1">
    <location>
        <begin position="103"/>
        <end position="177"/>
    </location>
</feature>